<proteinExistence type="predicted"/>
<gene>
    <name evidence="3" type="ORF">Zmor_022212</name>
</gene>
<feature type="signal peptide" evidence="2">
    <location>
        <begin position="1"/>
        <end position="17"/>
    </location>
</feature>
<dbReference type="AlphaFoldDB" id="A0AA38HYB7"/>
<dbReference type="Proteomes" id="UP001168821">
    <property type="component" value="Unassembled WGS sequence"/>
</dbReference>
<organism evidence="3 4">
    <name type="scientific">Zophobas morio</name>
    <dbReference type="NCBI Taxonomy" id="2755281"/>
    <lineage>
        <taxon>Eukaryota</taxon>
        <taxon>Metazoa</taxon>
        <taxon>Ecdysozoa</taxon>
        <taxon>Arthropoda</taxon>
        <taxon>Hexapoda</taxon>
        <taxon>Insecta</taxon>
        <taxon>Pterygota</taxon>
        <taxon>Neoptera</taxon>
        <taxon>Endopterygota</taxon>
        <taxon>Coleoptera</taxon>
        <taxon>Polyphaga</taxon>
        <taxon>Cucujiformia</taxon>
        <taxon>Tenebrionidae</taxon>
        <taxon>Zophobas</taxon>
    </lineage>
</organism>
<protein>
    <submittedName>
        <fullName evidence="3">Uncharacterized protein</fullName>
    </submittedName>
</protein>
<evidence type="ECO:0000313" key="3">
    <source>
        <dbReference type="EMBL" id="KAJ3644487.1"/>
    </source>
</evidence>
<feature type="compositionally biased region" description="Polar residues" evidence="1">
    <location>
        <begin position="42"/>
        <end position="54"/>
    </location>
</feature>
<feature type="region of interest" description="Disordered" evidence="1">
    <location>
        <begin position="42"/>
        <end position="77"/>
    </location>
</feature>
<evidence type="ECO:0000313" key="4">
    <source>
        <dbReference type="Proteomes" id="UP001168821"/>
    </source>
</evidence>
<name>A0AA38HYB7_9CUCU</name>
<feature type="compositionally biased region" description="Low complexity" evidence="1">
    <location>
        <begin position="55"/>
        <end position="77"/>
    </location>
</feature>
<reference evidence="3" key="1">
    <citation type="journal article" date="2023" name="G3 (Bethesda)">
        <title>Whole genome assemblies of Zophobas morio and Tenebrio molitor.</title>
        <authorList>
            <person name="Kaur S."/>
            <person name="Stinson S.A."/>
            <person name="diCenzo G.C."/>
        </authorList>
    </citation>
    <scope>NUCLEOTIDE SEQUENCE</scope>
    <source>
        <strain evidence="3">QUZm001</strain>
    </source>
</reference>
<keyword evidence="4" id="KW-1185">Reference proteome</keyword>
<keyword evidence="2" id="KW-0732">Signal</keyword>
<feature type="chain" id="PRO_5041231443" evidence="2">
    <location>
        <begin position="18"/>
        <end position="218"/>
    </location>
</feature>
<evidence type="ECO:0000256" key="2">
    <source>
        <dbReference type="SAM" id="SignalP"/>
    </source>
</evidence>
<accession>A0AA38HYB7</accession>
<evidence type="ECO:0000256" key="1">
    <source>
        <dbReference type="SAM" id="MobiDB-lite"/>
    </source>
</evidence>
<dbReference type="EMBL" id="JALNTZ010000007">
    <property type="protein sequence ID" value="KAJ3644487.1"/>
    <property type="molecule type" value="Genomic_DNA"/>
</dbReference>
<sequence>MFFRSLILSSLFMFGYASIFSLRNSTSWRAWYSRTPTLPPFTSGSPGTTRTATGSSRPPWTSSSSHPWTSSSWHPWTSSTWRPWTTSGRPWPTGASPVVYCNNYRDIGIREFPKVGDLACKAQQYYPYGYGQDYYGGELLLRETVLQTPLTHPSVINYRKIVRGVVSSVSILNFGEAHGFVKQIVIQGLGYGESSVRATIEIPEGREVKLFVEIYGKQ</sequence>
<comment type="caution">
    <text evidence="3">The sequence shown here is derived from an EMBL/GenBank/DDBJ whole genome shotgun (WGS) entry which is preliminary data.</text>
</comment>